<dbReference type="EMBL" id="BK059103">
    <property type="protein sequence ID" value="DAE30313.1"/>
    <property type="molecule type" value="Genomic_DNA"/>
</dbReference>
<organism evidence="1">
    <name type="scientific">virus sp. ct5rm7</name>
    <dbReference type="NCBI Taxonomy" id="2827298"/>
    <lineage>
        <taxon>Viruses</taxon>
    </lineage>
</organism>
<name>A0A8S5RGV7_9VIRU</name>
<sequence length="79" mass="8420">MRIITGQGIDINYAGTIPRNARTSHNSSPDLLPCAVRRCAHLVHNTVKHGTAFCGTACRASAVIPCGEAETECANNKQK</sequence>
<reference evidence="1" key="1">
    <citation type="journal article" date="2021" name="Proc. Natl. Acad. Sci. U.S.A.">
        <title>A Catalog of Tens of Thousands of Viruses from Human Metagenomes Reveals Hidden Associations with Chronic Diseases.</title>
        <authorList>
            <person name="Tisza M.J."/>
            <person name="Buck C.B."/>
        </authorList>
    </citation>
    <scope>NUCLEOTIDE SEQUENCE</scope>
    <source>
        <strain evidence="1">Ct5rm7</strain>
    </source>
</reference>
<protein>
    <submittedName>
        <fullName evidence="1">Uncharacterized protein</fullName>
    </submittedName>
</protein>
<proteinExistence type="predicted"/>
<evidence type="ECO:0000313" key="1">
    <source>
        <dbReference type="EMBL" id="DAE30313.1"/>
    </source>
</evidence>
<accession>A0A8S5RGV7</accession>